<dbReference type="InterPro" id="IPR011990">
    <property type="entry name" value="TPR-like_helical_dom_sf"/>
</dbReference>
<evidence type="ECO:0000313" key="2">
    <source>
        <dbReference type="Proteomes" id="UP001231189"/>
    </source>
</evidence>
<accession>A0AAD8WI46</accession>
<dbReference type="AlphaFoldDB" id="A0AAD8WI46"/>
<reference evidence="1" key="1">
    <citation type="submission" date="2023-07" db="EMBL/GenBank/DDBJ databases">
        <title>A chromosome-level genome assembly of Lolium multiflorum.</title>
        <authorList>
            <person name="Chen Y."/>
            <person name="Copetti D."/>
            <person name="Kolliker R."/>
            <person name="Studer B."/>
        </authorList>
    </citation>
    <scope>NUCLEOTIDE SEQUENCE</scope>
    <source>
        <strain evidence="1">02402/16</strain>
        <tissue evidence="1">Leaf</tissue>
    </source>
</reference>
<comment type="caution">
    <text evidence="1">The sequence shown here is derived from an EMBL/GenBank/DDBJ whole genome shotgun (WGS) entry which is preliminary data.</text>
</comment>
<gene>
    <name evidence="1" type="ORF">QYE76_049202</name>
</gene>
<keyword evidence="2" id="KW-1185">Reference proteome</keyword>
<name>A0AAD8WI46_LOLMU</name>
<dbReference type="Proteomes" id="UP001231189">
    <property type="component" value="Unassembled WGS sequence"/>
</dbReference>
<organism evidence="1 2">
    <name type="scientific">Lolium multiflorum</name>
    <name type="common">Italian ryegrass</name>
    <name type="synonym">Lolium perenne subsp. multiflorum</name>
    <dbReference type="NCBI Taxonomy" id="4521"/>
    <lineage>
        <taxon>Eukaryota</taxon>
        <taxon>Viridiplantae</taxon>
        <taxon>Streptophyta</taxon>
        <taxon>Embryophyta</taxon>
        <taxon>Tracheophyta</taxon>
        <taxon>Spermatophyta</taxon>
        <taxon>Magnoliopsida</taxon>
        <taxon>Liliopsida</taxon>
        <taxon>Poales</taxon>
        <taxon>Poaceae</taxon>
        <taxon>BOP clade</taxon>
        <taxon>Pooideae</taxon>
        <taxon>Poodae</taxon>
        <taxon>Poeae</taxon>
        <taxon>Poeae Chloroplast Group 2 (Poeae type)</taxon>
        <taxon>Loliodinae</taxon>
        <taxon>Loliinae</taxon>
        <taxon>Lolium</taxon>
    </lineage>
</organism>
<dbReference type="Gene3D" id="1.25.40.10">
    <property type="entry name" value="Tetratricopeptide repeat domain"/>
    <property type="match status" value="1"/>
</dbReference>
<dbReference type="EMBL" id="JAUUTY010000003">
    <property type="protein sequence ID" value="KAK1661043.1"/>
    <property type="molecule type" value="Genomic_DNA"/>
</dbReference>
<sequence>MAATARNVFDKMGCAWVAMNTHVCNGMLHLCFNARDATLAQELMTRMDAAGVRLDRFSFNIVRDLHQEGNAARGDVRAGVDGLGRRRDRYRYLKHHDPPGV</sequence>
<proteinExistence type="predicted"/>
<evidence type="ECO:0000313" key="1">
    <source>
        <dbReference type="EMBL" id="KAK1661043.1"/>
    </source>
</evidence>
<protein>
    <submittedName>
        <fullName evidence="1">Uncharacterized protein</fullName>
    </submittedName>
</protein>